<sequence length="200" mass="22579">MAKTVYTKGVTPIGEAYFARLISPEVYQGKSTNKFTLMLKLAPKDKEKLLKLIDAEWQKFTESEEGRRHKYKYDYINGIKEYSGEEYFKFKMTHIIQTARGPWERTVPVFDSACQALKLEDELGNGSKVKVAFELSPFYISDKNYGVSLRLVGVQVLSIESTGDAHSMGFGTEEGFVQSDADVLDDSMDMMAEDDDGGDF</sequence>
<name>A0A943I296_9FIRM</name>
<evidence type="ECO:0008006" key="3">
    <source>
        <dbReference type="Google" id="ProtNLM"/>
    </source>
</evidence>
<dbReference type="InterPro" id="IPR012340">
    <property type="entry name" value="NA-bd_OB-fold"/>
</dbReference>
<evidence type="ECO:0000313" key="1">
    <source>
        <dbReference type="EMBL" id="MBS5519634.1"/>
    </source>
</evidence>
<dbReference type="Gene3D" id="2.40.50.140">
    <property type="entry name" value="Nucleic acid-binding proteins"/>
    <property type="match status" value="1"/>
</dbReference>
<dbReference type="SUPFAM" id="SSF50249">
    <property type="entry name" value="Nucleic acid-binding proteins"/>
    <property type="match status" value="1"/>
</dbReference>
<evidence type="ECO:0000313" key="2">
    <source>
        <dbReference type="Proteomes" id="UP000754226"/>
    </source>
</evidence>
<dbReference type="Proteomes" id="UP000754226">
    <property type="component" value="Unassembled WGS sequence"/>
</dbReference>
<gene>
    <name evidence="1" type="ORF">KHX13_04795</name>
</gene>
<accession>A0A943I296</accession>
<proteinExistence type="predicted"/>
<reference evidence="1" key="1">
    <citation type="submission" date="2021-02" db="EMBL/GenBank/DDBJ databases">
        <title>Infant gut strain persistence is associated with maternal origin, phylogeny, and functional potential including surface adhesion and iron acquisition.</title>
        <authorList>
            <person name="Lou Y.C."/>
        </authorList>
    </citation>
    <scope>NUCLEOTIDE SEQUENCE</scope>
    <source>
        <strain evidence="1">L3_106_000M1_dasL3_106_000M1_concoct_15</strain>
    </source>
</reference>
<dbReference type="AlphaFoldDB" id="A0A943I296"/>
<dbReference type="EMBL" id="JAGZCZ010000005">
    <property type="protein sequence ID" value="MBS5519634.1"/>
    <property type="molecule type" value="Genomic_DNA"/>
</dbReference>
<comment type="caution">
    <text evidence="1">The sequence shown here is derived from an EMBL/GenBank/DDBJ whole genome shotgun (WGS) entry which is preliminary data.</text>
</comment>
<organism evidence="1 2">
    <name type="scientific">Acidaminococcus intestini</name>
    <dbReference type="NCBI Taxonomy" id="187327"/>
    <lineage>
        <taxon>Bacteria</taxon>
        <taxon>Bacillati</taxon>
        <taxon>Bacillota</taxon>
        <taxon>Negativicutes</taxon>
        <taxon>Acidaminococcales</taxon>
        <taxon>Acidaminococcaceae</taxon>
        <taxon>Acidaminococcus</taxon>
    </lineage>
</organism>
<protein>
    <recommendedName>
        <fullName evidence="3">DUF2815 family protein</fullName>
    </recommendedName>
</protein>